<dbReference type="InterPro" id="IPR045863">
    <property type="entry name" value="CorA_TM1_TM2"/>
</dbReference>
<keyword evidence="4 5" id="KW-0472">Membrane</keyword>
<dbReference type="AlphaFoldDB" id="A0A1S8B310"/>
<evidence type="ECO:0000256" key="4">
    <source>
        <dbReference type="ARBA" id="ARBA00023136"/>
    </source>
</evidence>
<keyword evidence="3 5" id="KW-1133">Transmembrane helix</keyword>
<sequence>MKTIAVMTLIYLPGSYIATIFGMNFFNFSSSGGLEVSDMFWLYWVLMVALTLVTVGTWMMWQGRNRHTRKQRMPNESQESSPYTRWNCPDWVRIRRRKGPEITANVIA</sequence>
<evidence type="ECO:0000256" key="2">
    <source>
        <dbReference type="ARBA" id="ARBA00022692"/>
    </source>
</evidence>
<feature type="transmembrane region" description="Helical" evidence="5">
    <location>
        <begin position="40"/>
        <end position="61"/>
    </location>
</feature>
<evidence type="ECO:0000256" key="1">
    <source>
        <dbReference type="ARBA" id="ARBA00004141"/>
    </source>
</evidence>
<dbReference type="Proteomes" id="UP000190776">
    <property type="component" value="Unassembled WGS sequence"/>
</dbReference>
<keyword evidence="2 5" id="KW-0812">Transmembrane</keyword>
<protein>
    <submittedName>
        <fullName evidence="6">Uncharacterized protein</fullName>
    </submittedName>
</protein>
<comment type="caution">
    <text evidence="6">The sequence shown here is derived from an EMBL/GenBank/DDBJ whole genome shotgun (WGS) entry which is preliminary data.</text>
</comment>
<dbReference type="EMBL" id="MSZU01000114">
    <property type="protein sequence ID" value="OMP81793.1"/>
    <property type="molecule type" value="Genomic_DNA"/>
</dbReference>
<dbReference type="STRING" id="420778.A0A1S8B310"/>
<evidence type="ECO:0000256" key="5">
    <source>
        <dbReference type="SAM" id="Phobius"/>
    </source>
</evidence>
<name>A0A1S8B310_9PEZI</name>
<accession>A0A1S8B310</accession>
<dbReference type="OrthoDB" id="2830640at2759"/>
<evidence type="ECO:0000313" key="6">
    <source>
        <dbReference type="EMBL" id="OMP81793.1"/>
    </source>
</evidence>
<reference evidence="6 7" key="1">
    <citation type="submission" date="2017-01" db="EMBL/GenBank/DDBJ databases">
        <title>Draft genome sequence of Diplodia seriata F98.1, a fungal species involved in grapevine trunk diseases.</title>
        <authorList>
            <person name="Robert-Siegwald G."/>
            <person name="Vallet J."/>
            <person name="Abou-Mansour E."/>
            <person name="Xu J."/>
            <person name="Rey P."/>
            <person name="Bertsch C."/>
            <person name="Rego C."/>
            <person name="Larignon P."/>
            <person name="Fontaine F."/>
            <person name="Lebrun M.-H."/>
        </authorList>
    </citation>
    <scope>NUCLEOTIDE SEQUENCE [LARGE SCALE GENOMIC DNA]</scope>
    <source>
        <strain evidence="6 7">F98.1</strain>
    </source>
</reference>
<evidence type="ECO:0000313" key="7">
    <source>
        <dbReference type="Proteomes" id="UP000190776"/>
    </source>
</evidence>
<evidence type="ECO:0000256" key="3">
    <source>
        <dbReference type="ARBA" id="ARBA00022989"/>
    </source>
</evidence>
<comment type="subcellular location">
    <subcellularLocation>
        <location evidence="1">Membrane</location>
        <topology evidence="1">Multi-pass membrane protein</topology>
    </subcellularLocation>
</comment>
<dbReference type="GO" id="GO:0016020">
    <property type="term" value="C:membrane"/>
    <property type="evidence" value="ECO:0007669"/>
    <property type="project" value="UniProtKB-SubCell"/>
</dbReference>
<organism evidence="6 7">
    <name type="scientific">Diplodia seriata</name>
    <dbReference type="NCBI Taxonomy" id="420778"/>
    <lineage>
        <taxon>Eukaryota</taxon>
        <taxon>Fungi</taxon>
        <taxon>Dikarya</taxon>
        <taxon>Ascomycota</taxon>
        <taxon>Pezizomycotina</taxon>
        <taxon>Dothideomycetes</taxon>
        <taxon>Dothideomycetes incertae sedis</taxon>
        <taxon>Botryosphaeriales</taxon>
        <taxon>Botryosphaeriaceae</taxon>
        <taxon>Diplodia</taxon>
    </lineage>
</organism>
<proteinExistence type="predicted"/>
<dbReference type="SUPFAM" id="SSF144083">
    <property type="entry name" value="Magnesium transport protein CorA, transmembrane region"/>
    <property type="match status" value="1"/>
</dbReference>
<feature type="transmembrane region" description="Helical" evidence="5">
    <location>
        <begin position="9"/>
        <end position="28"/>
    </location>
</feature>
<gene>
    <name evidence="6" type="ORF">BK809_0006101</name>
</gene>
<dbReference type="Gene3D" id="1.20.58.340">
    <property type="entry name" value="Magnesium transport protein CorA, transmembrane region"/>
    <property type="match status" value="1"/>
</dbReference>